<dbReference type="HOGENOM" id="CLU_031026_0_0_0"/>
<dbReference type="InterPro" id="IPR020616">
    <property type="entry name" value="Thiolase_N"/>
</dbReference>
<dbReference type="InterPro" id="IPR020610">
    <property type="entry name" value="Thiolase_AS"/>
</dbReference>
<dbReference type="InterPro" id="IPR020615">
    <property type="entry name" value="Thiolase_acyl_enz_int_AS"/>
</dbReference>
<feature type="active site" description="Proton acceptor" evidence="6">
    <location>
        <position position="349"/>
    </location>
</feature>
<dbReference type="PANTHER" id="PTHR18919">
    <property type="entry name" value="ACETYL-COA C-ACYLTRANSFERASE"/>
    <property type="match status" value="1"/>
</dbReference>
<evidence type="ECO:0000256" key="3">
    <source>
        <dbReference type="ARBA" id="ARBA00022679"/>
    </source>
</evidence>
<dbReference type="EC" id="2.3.1.9" evidence="2"/>
<dbReference type="PROSITE" id="PS00737">
    <property type="entry name" value="THIOLASE_2"/>
    <property type="match status" value="1"/>
</dbReference>
<evidence type="ECO:0000256" key="7">
    <source>
        <dbReference type="RuleBase" id="RU003557"/>
    </source>
</evidence>
<dbReference type="FunFam" id="3.40.47.10:FF:000010">
    <property type="entry name" value="Acetyl-CoA acetyltransferase (Thiolase)"/>
    <property type="match status" value="1"/>
</dbReference>
<dbReference type="InterPro" id="IPR002155">
    <property type="entry name" value="Thiolase"/>
</dbReference>
<dbReference type="InterPro" id="IPR020617">
    <property type="entry name" value="Thiolase_C"/>
</dbReference>
<evidence type="ECO:0000259" key="9">
    <source>
        <dbReference type="Pfam" id="PF02803"/>
    </source>
</evidence>
<dbReference type="NCBIfam" id="TIGR01930">
    <property type="entry name" value="AcCoA-C-Actrans"/>
    <property type="match status" value="1"/>
</dbReference>
<comment type="similarity">
    <text evidence="1 7">Belongs to the thiolase-like superfamily. Thiolase family.</text>
</comment>
<evidence type="ECO:0000256" key="6">
    <source>
        <dbReference type="PIRSR" id="PIRSR000429-1"/>
    </source>
</evidence>
<sequence length="394" mass="41252">MSRTAILSAVRTPIGKLGGALASLSAVDLGAIVIRSAIERAGIPPSEVQHVIMGNVIGAGLGMTPARQAAFRAGLGREVTADTLNRVCGSGMRAIALADALIRLGEHNIVVAGGMESMSNAPYLIPKARWGYRMGNGELLDAMIHDGLWDPILHVHMGNHGSSVASKEGVTRQQQDEWALRSHKRAIAAIDAGRFDDEIIPVEVSSNKGDKSLVDQDEAPRRDTSMEALSRLKPVFDPNGTVTAGNAPGVNDGASALVLASEDYVRAHGLRPLAFILAQGAAAWDPPYLAYTPAMAAQQALCKVNMLIDDMDLIEINEAFASVAIISIRKLNADPEKVNVNGGAIALGHPIGASGARIVTTLLHELHRRGGGYGLAAICSGTAQGDALVLQVEG</sequence>
<dbReference type="PIRSF" id="PIRSF000429">
    <property type="entry name" value="Ac-CoA_Ac_transf"/>
    <property type="match status" value="1"/>
</dbReference>
<feature type="domain" description="Thiolase C-terminal" evidence="9">
    <location>
        <begin position="271"/>
        <end position="391"/>
    </location>
</feature>
<protein>
    <recommendedName>
        <fullName evidence="2">acetyl-CoA C-acetyltransferase</fullName>
        <ecNumber evidence="2">2.3.1.9</ecNumber>
    </recommendedName>
    <alternativeName>
        <fullName evidence="5">Acetoacetyl-CoA thiolase</fullName>
    </alternativeName>
</protein>
<evidence type="ECO:0000256" key="2">
    <source>
        <dbReference type="ARBA" id="ARBA00012705"/>
    </source>
</evidence>
<feature type="active site" description="Proton acceptor" evidence="6">
    <location>
        <position position="379"/>
    </location>
</feature>
<proteinExistence type="inferred from homology"/>
<evidence type="ECO:0000259" key="8">
    <source>
        <dbReference type="Pfam" id="PF00108"/>
    </source>
</evidence>
<evidence type="ECO:0000313" key="10">
    <source>
        <dbReference type="EMBL" id="ACZ41285.1"/>
    </source>
</evidence>
<dbReference type="eggNOG" id="COG0183">
    <property type="taxonomic scope" value="Bacteria"/>
</dbReference>
<evidence type="ECO:0000256" key="1">
    <source>
        <dbReference type="ARBA" id="ARBA00010982"/>
    </source>
</evidence>
<dbReference type="PROSITE" id="PS00098">
    <property type="entry name" value="THIOLASE_1"/>
    <property type="match status" value="1"/>
</dbReference>
<dbReference type="RefSeq" id="WP_012874320.1">
    <property type="nucleotide sequence ID" value="NC_013525.1"/>
</dbReference>
<keyword evidence="4 7" id="KW-0012">Acyltransferase</keyword>
<dbReference type="SUPFAM" id="SSF53901">
    <property type="entry name" value="Thiolase-like"/>
    <property type="match status" value="2"/>
</dbReference>
<gene>
    <name evidence="10" type="ordered locus">Tter_0363</name>
</gene>
<keyword evidence="3 7" id="KW-0808">Transferase</keyword>
<dbReference type="GO" id="GO:0003985">
    <property type="term" value="F:acetyl-CoA C-acetyltransferase activity"/>
    <property type="evidence" value="ECO:0007669"/>
    <property type="project" value="UniProtKB-EC"/>
</dbReference>
<dbReference type="OrthoDB" id="9764892at2"/>
<organism evidence="10 11">
    <name type="scientific">Thermobaculum terrenum (strain ATCC BAA-798 / CCMEE 7001 / YNP1)</name>
    <dbReference type="NCBI Taxonomy" id="525904"/>
    <lineage>
        <taxon>Bacteria</taxon>
        <taxon>Bacillati</taxon>
        <taxon>Chloroflexota</taxon>
        <taxon>Chloroflexia</taxon>
        <taxon>Candidatus Thermobaculales</taxon>
        <taxon>Candidatus Thermobaculaceae</taxon>
        <taxon>Thermobaculum</taxon>
    </lineage>
</organism>
<dbReference type="Proteomes" id="UP000000323">
    <property type="component" value="Chromosome 1"/>
</dbReference>
<reference evidence="11" key="1">
    <citation type="journal article" date="2010" name="Stand. Genomic Sci.">
        <title>Complete genome sequence of 'Thermobaculum terrenum' type strain (YNP1).</title>
        <authorList>
            <person name="Kiss H."/>
            <person name="Cleland D."/>
            <person name="Lapidus A."/>
            <person name="Lucas S."/>
            <person name="Glavina Del Rio T."/>
            <person name="Nolan M."/>
            <person name="Tice H."/>
            <person name="Han C."/>
            <person name="Goodwin L."/>
            <person name="Pitluck S."/>
            <person name="Liolios K."/>
            <person name="Ivanova N."/>
            <person name="Mavromatis K."/>
            <person name="Ovchinnikova G."/>
            <person name="Pati A."/>
            <person name="Chen A."/>
            <person name="Palaniappan K."/>
            <person name="Land M."/>
            <person name="Hauser L."/>
            <person name="Chang Y."/>
            <person name="Jeffries C."/>
            <person name="Lu M."/>
            <person name="Brettin T."/>
            <person name="Detter J."/>
            <person name="Goker M."/>
            <person name="Tindall B."/>
            <person name="Beck B."/>
            <person name="McDermott T."/>
            <person name="Woyke T."/>
            <person name="Bristow J."/>
            <person name="Eisen J."/>
            <person name="Markowitz V."/>
            <person name="Hugenholtz P."/>
            <person name="Kyrpides N."/>
            <person name="Klenk H."/>
            <person name="Cheng J."/>
        </authorList>
    </citation>
    <scope>NUCLEOTIDE SEQUENCE [LARGE SCALE GENOMIC DNA]</scope>
    <source>
        <strain evidence="11">ATCC BAA-798 / YNP1</strain>
    </source>
</reference>
<name>D1CEC9_THET1</name>
<dbReference type="PANTHER" id="PTHR18919:SF107">
    <property type="entry name" value="ACETYL-COA ACETYLTRANSFERASE, CYTOSOLIC"/>
    <property type="match status" value="1"/>
</dbReference>
<dbReference type="NCBIfam" id="NF006086">
    <property type="entry name" value="PRK08235.1"/>
    <property type="match status" value="1"/>
</dbReference>
<dbReference type="Pfam" id="PF02803">
    <property type="entry name" value="Thiolase_C"/>
    <property type="match status" value="1"/>
</dbReference>
<feature type="domain" description="Thiolase N-terminal" evidence="8">
    <location>
        <begin position="5"/>
        <end position="263"/>
    </location>
</feature>
<evidence type="ECO:0000256" key="4">
    <source>
        <dbReference type="ARBA" id="ARBA00023315"/>
    </source>
</evidence>
<dbReference type="Gene3D" id="3.40.47.10">
    <property type="match status" value="2"/>
</dbReference>
<feature type="active site" description="Acyl-thioester intermediate" evidence="6">
    <location>
        <position position="88"/>
    </location>
</feature>
<dbReference type="AlphaFoldDB" id="D1CEC9"/>
<evidence type="ECO:0000313" key="11">
    <source>
        <dbReference type="Proteomes" id="UP000000323"/>
    </source>
</evidence>
<dbReference type="EMBL" id="CP001825">
    <property type="protein sequence ID" value="ACZ41285.1"/>
    <property type="molecule type" value="Genomic_DNA"/>
</dbReference>
<dbReference type="InterPro" id="IPR020613">
    <property type="entry name" value="Thiolase_CS"/>
</dbReference>
<dbReference type="PROSITE" id="PS00099">
    <property type="entry name" value="THIOLASE_3"/>
    <property type="match status" value="1"/>
</dbReference>
<dbReference type="CDD" id="cd00751">
    <property type="entry name" value="thiolase"/>
    <property type="match status" value="1"/>
</dbReference>
<dbReference type="KEGG" id="ttr:Tter_0363"/>
<dbReference type="Pfam" id="PF00108">
    <property type="entry name" value="Thiolase_N"/>
    <property type="match status" value="1"/>
</dbReference>
<evidence type="ECO:0000256" key="5">
    <source>
        <dbReference type="ARBA" id="ARBA00030755"/>
    </source>
</evidence>
<dbReference type="InterPro" id="IPR016039">
    <property type="entry name" value="Thiolase-like"/>
</dbReference>
<accession>D1CEC9</accession>
<dbReference type="STRING" id="525904.Tter_0363"/>
<keyword evidence="11" id="KW-1185">Reference proteome</keyword>